<dbReference type="Proteomes" id="UP001144471">
    <property type="component" value="Unassembled WGS sequence"/>
</dbReference>
<evidence type="ECO:0000313" key="5">
    <source>
        <dbReference type="Proteomes" id="UP001144471"/>
    </source>
</evidence>
<feature type="domain" description="SHSP" evidence="3">
    <location>
        <begin position="29"/>
        <end position="142"/>
    </location>
</feature>
<comment type="caution">
    <text evidence="4">The sequence shown here is derived from an EMBL/GenBank/DDBJ whole genome shotgun (WGS) entry which is preliminary data.</text>
</comment>
<dbReference type="Pfam" id="PF00011">
    <property type="entry name" value="HSP20"/>
    <property type="match status" value="1"/>
</dbReference>
<protein>
    <recommendedName>
        <fullName evidence="3">SHSP domain-containing protein</fullName>
    </recommendedName>
</protein>
<dbReference type="InterPro" id="IPR002068">
    <property type="entry name" value="A-crystallin/Hsp20_dom"/>
</dbReference>
<proteinExistence type="inferred from homology"/>
<evidence type="ECO:0000259" key="3">
    <source>
        <dbReference type="PROSITE" id="PS01031"/>
    </source>
</evidence>
<comment type="similarity">
    <text evidence="1 2">Belongs to the small heat shock protein (HSP20) family.</text>
</comment>
<accession>A0A9W6GJ98</accession>
<gene>
    <name evidence="4" type="ORF">PM10SUCC1_02020</name>
</gene>
<dbReference type="AlphaFoldDB" id="A0A9W6GJ98"/>
<evidence type="ECO:0000256" key="1">
    <source>
        <dbReference type="PROSITE-ProRule" id="PRU00285"/>
    </source>
</evidence>
<evidence type="ECO:0000313" key="4">
    <source>
        <dbReference type="EMBL" id="GLI54687.1"/>
    </source>
</evidence>
<dbReference type="InterPro" id="IPR008978">
    <property type="entry name" value="HSP20-like_chaperone"/>
</dbReference>
<dbReference type="RefSeq" id="WP_281832566.1">
    <property type="nucleotide sequence ID" value="NZ_BSDY01000001.1"/>
</dbReference>
<dbReference type="Gene3D" id="2.60.40.790">
    <property type="match status" value="1"/>
</dbReference>
<evidence type="ECO:0000256" key="2">
    <source>
        <dbReference type="RuleBase" id="RU003616"/>
    </source>
</evidence>
<reference evidence="4" key="1">
    <citation type="submission" date="2022-12" db="EMBL/GenBank/DDBJ databases">
        <title>Reference genome sequencing for broad-spectrum identification of bacterial and archaeal isolates by mass spectrometry.</title>
        <authorList>
            <person name="Sekiguchi Y."/>
            <person name="Tourlousse D.M."/>
        </authorList>
    </citation>
    <scope>NUCLEOTIDE SEQUENCE</scope>
    <source>
        <strain evidence="4">10succ1</strain>
    </source>
</reference>
<dbReference type="InterPro" id="IPR031107">
    <property type="entry name" value="Small_HSP"/>
</dbReference>
<name>A0A9W6GJ98_9FUSO</name>
<dbReference type="SUPFAM" id="SSF49764">
    <property type="entry name" value="HSP20-like chaperones"/>
    <property type="match status" value="1"/>
</dbReference>
<organism evidence="4 5">
    <name type="scientific">Propionigenium maris DSM 9537</name>
    <dbReference type="NCBI Taxonomy" id="1123000"/>
    <lineage>
        <taxon>Bacteria</taxon>
        <taxon>Fusobacteriati</taxon>
        <taxon>Fusobacteriota</taxon>
        <taxon>Fusobacteriia</taxon>
        <taxon>Fusobacteriales</taxon>
        <taxon>Fusobacteriaceae</taxon>
        <taxon>Propionigenium</taxon>
    </lineage>
</organism>
<dbReference type="EMBL" id="BSDY01000001">
    <property type="protein sequence ID" value="GLI54687.1"/>
    <property type="molecule type" value="Genomic_DNA"/>
</dbReference>
<dbReference type="CDD" id="cd06464">
    <property type="entry name" value="ACD_sHsps-like"/>
    <property type="match status" value="1"/>
</dbReference>
<dbReference type="PANTHER" id="PTHR11527">
    <property type="entry name" value="HEAT-SHOCK PROTEIN 20 FAMILY MEMBER"/>
    <property type="match status" value="1"/>
</dbReference>
<dbReference type="PROSITE" id="PS01031">
    <property type="entry name" value="SHSP"/>
    <property type="match status" value="1"/>
</dbReference>
<sequence>MANRIKKYDIFNPGFLRDFLEDDFLTDSFFHRRLTPPVNIWEGSDSYVVEVSTPGIKKEDIKIRRKGNVLTISYDDESREYNEKNYHRKEFQRRSFSRSLNLPEDVEIDKILSEYRDGILTISIPKSWVSASEDEIIDIEIK</sequence>
<keyword evidence="5" id="KW-1185">Reference proteome</keyword>